<evidence type="ECO:0000313" key="10">
    <source>
        <dbReference type="Proteomes" id="UP000625283"/>
    </source>
</evidence>
<dbReference type="InterPro" id="IPR008969">
    <property type="entry name" value="CarboxyPept-like_regulatory"/>
</dbReference>
<dbReference type="Proteomes" id="UP000625283">
    <property type="component" value="Unassembled WGS sequence"/>
</dbReference>
<evidence type="ECO:0000313" key="9">
    <source>
        <dbReference type="EMBL" id="MBL1407539.1"/>
    </source>
</evidence>
<gene>
    <name evidence="9" type="ORF">JKG61_02110</name>
</gene>
<dbReference type="InterPro" id="IPR023996">
    <property type="entry name" value="TonB-dep_OMP_SusC/RagA"/>
</dbReference>
<dbReference type="InterPro" id="IPR037066">
    <property type="entry name" value="Plug_dom_sf"/>
</dbReference>
<proteinExistence type="inferred from homology"/>
<dbReference type="PROSITE" id="PS52016">
    <property type="entry name" value="TONB_DEPENDENT_REC_3"/>
    <property type="match status" value="1"/>
</dbReference>
<dbReference type="InterPro" id="IPR039426">
    <property type="entry name" value="TonB-dep_rcpt-like"/>
</dbReference>
<accession>A0ABS1QYL2</accession>
<evidence type="ECO:0000256" key="1">
    <source>
        <dbReference type="ARBA" id="ARBA00004571"/>
    </source>
</evidence>
<comment type="similarity">
    <text evidence="7">Belongs to the TonB-dependent receptor family.</text>
</comment>
<keyword evidence="4 7" id="KW-0812">Transmembrane</keyword>
<organism evidence="9 10">
    <name type="scientific">Sphingobacterium faecale</name>
    <dbReference type="NCBI Taxonomy" id="2803775"/>
    <lineage>
        <taxon>Bacteria</taxon>
        <taxon>Pseudomonadati</taxon>
        <taxon>Bacteroidota</taxon>
        <taxon>Sphingobacteriia</taxon>
        <taxon>Sphingobacteriales</taxon>
        <taxon>Sphingobacteriaceae</taxon>
        <taxon>Sphingobacterium</taxon>
    </lineage>
</organism>
<comment type="caution">
    <text evidence="9">The sequence shown here is derived from an EMBL/GenBank/DDBJ whole genome shotgun (WGS) entry which is preliminary data.</text>
</comment>
<dbReference type="Gene3D" id="2.40.170.20">
    <property type="entry name" value="TonB-dependent receptor, beta-barrel domain"/>
    <property type="match status" value="1"/>
</dbReference>
<evidence type="ECO:0000256" key="3">
    <source>
        <dbReference type="ARBA" id="ARBA00022452"/>
    </source>
</evidence>
<comment type="subcellular location">
    <subcellularLocation>
        <location evidence="1 7">Cell outer membrane</location>
        <topology evidence="1 7">Multi-pass membrane protein</topology>
    </subcellularLocation>
</comment>
<dbReference type="SUPFAM" id="SSF56935">
    <property type="entry name" value="Porins"/>
    <property type="match status" value="1"/>
</dbReference>
<keyword evidence="3 7" id="KW-1134">Transmembrane beta strand</keyword>
<protein>
    <submittedName>
        <fullName evidence="9">SusC/RagA family TonB-linked outer membrane protein</fullName>
    </submittedName>
</protein>
<sequence>MNFYHHVVGILLSIPRQTRWRIFMRVQLILISIFLLLAQLQATDLRAQRMSLHANGQQLQQVLKEIRKQTGYDFVYSPETLKAHAQPVTIDVSNVLVLDVLKQLFGSQSRLQYTVDQQTVIVRPKATTANSRPAPEANDLIQTPIRGKITNEKGEPLGGASIYILDAHGNRTAVQTKTDEQGYFVLPQDQIGAKLEVVYLGYAAQKLTVRADMGVIALKPFSAEVEEVEVVSTGYQKIPKERATGSFEFIDSALFNRKVSTDIISRLEDVVPGLSSNKSSHNAKGVMLNINVRGVSSISSNIWPLLVVDGIPYETNLADFGMGMFNNINPNDVESVSVLKDAAAASIWGARAANGVIVITTKRGKFNSKAQVAVNSNLSIKERPDLYYTKPMGTSDYIDLMQFFFDKGRYNSSFNKWNFNAQPIIWMMKDEREGKITKEELNGKLDALRNIDARDDYYKYIYRRAVTQSHNIQLSAGGDRINTIFSAGLDKDKRSLVTDSYNRISLKSNSEIKPIENLLLNVGLNYTESKNVWNLDDILYRTSRNPYVRLADDNGNPVRVDVSSRHPVYRDTVAGGRLLSWDHYPLKELYASKFYQKVKETVLNFSAQYTFNNGLKIQGTYNYQRTINPVTNYQGLESFATRNLINSYASYNPNTVTWNISVGDIIYTNHWDTYVHTGRLNSEFNRTWSNVHDLNLLAGFDMRELVNEVHTSQYYGFDPETGKFSPVAYGRQVPWWNGKVGTTTITDYSAYDKTTNRFVSYYANGSYTYIQRYILSASFRKDASNLFGVKTNERGQPFWSVGAAWLLSKEGFIENKNIDVLKFRATYGYNGNVNNLLSAYPIITVNNNPNTITGQHFATMQSPPNPSLRWERVRNINFGLDFSFFGNRINGSLEAYEKYATDLISMAPVDPTMGFGTLMINHGNIKNRGWDASVNATALKKKDWLLTSHIMLSYSRPKVTKAYSDPNAVSYLYMAGPNARQMTPFEGMDLYSLLTYKWAGLDPVDGTPRAYLNGEISKDYSKIIGSTVEDLRNHGSTNPTYFGSFRNALRYKNLEVSINIAAQFGYVFLRESFDNDLFINNDAKHSDYSRRWQKPGDELITEVPAFTYPNKAASSQVYRQSSVLVEKGDFIKLRDIQFSVSLPGLRQYGFRNARIYAYLQNLGTIWKANDKGIDPEFGASVPDPIMYSFGLNFNL</sequence>
<dbReference type="NCBIfam" id="TIGR04057">
    <property type="entry name" value="SusC_RagA_signa"/>
    <property type="match status" value="1"/>
</dbReference>
<evidence type="ECO:0000256" key="5">
    <source>
        <dbReference type="ARBA" id="ARBA00023136"/>
    </source>
</evidence>
<evidence type="ECO:0000256" key="6">
    <source>
        <dbReference type="ARBA" id="ARBA00023237"/>
    </source>
</evidence>
<dbReference type="Pfam" id="PF13620">
    <property type="entry name" value="CarboxypepD_reg"/>
    <property type="match status" value="1"/>
</dbReference>
<keyword evidence="2 7" id="KW-0813">Transport</keyword>
<reference evidence="9 10" key="1">
    <citation type="submission" date="2021-01" db="EMBL/GenBank/DDBJ databases">
        <title>C459-1 draft genome sequence.</title>
        <authorList>
            <person name="Zhang X.-F."/>
        </authorList>
    </citation>
    <scope>NUCLEOTIDE SEQUENCE [LARGE SCALE GENOMIC DNA]</scope>
    <source>
        <strain evidence="10">C459-1</strain>
    </source>
</reference>
<dbReference type="Gene3D" id="2.60.40.1120">
    <property type="entry name" value="Carboxypeptidase-like, regulatory domain"/>
    <property type="match status" value="1"/>
</dbReference>
<name>A0ABS1QYL2_9SPHI</name>
<dbReference type="InterPro" id="IPR036942">
    <property type="entry name" value="Beta-barrel_TonB_sf"/>
</dbReference>
<dbReference type="InterPro" id="IPR012910">
    <property type="entry name" value="Plug_dom"/>
</dbReference>
<evidence type="ECO:0000256" key="7">
    <source>
        <dbReference type="PROSITE-ProRule" id="PRU01360"/>
    </source>
</evidence>
<keyword evidence="10" id="KW-1185">Reference proteome</keyword>
<dbReference type="RefSeq" id="WP_202101333.1">
    <property type="nucleotide sequence ID" value="NZ_JAERTY010000001.1"/>
</dbReference>
<dbReference type="Pfam" id="PF07715">
    <property type="entry name" value="Plug"/>
    <property type="match status" value="1"/>
</dbReference>
<keyword evidence="5 7" id="KW-0472">Membrane</keyword>
<dbReference type="Gene3D" id="2.170.130.10">
    <property type="entry name" value="TonB-dependent receptor, plug domain"/>
    <property type="match status" value="1"/>
</dbReference>
<dbReference type="SUPFAM" id="SSF49464">
    <property type="entry name" value="Carboxypeptidase regulatory domain-like"/>
    <property type="match status" value="1"/>
</dbReference>
<dbReference type="InterPro" id="IPR023997">
    <property type="entry name" value="TonB-dep_OMP_SusC/RagA_CS"/>
</dbReference>
<feature type="domain" description="TonB-dependent receptor plug" evidence="8">
    <location>
        <begin position="240"/>
        <end position="356"/>
    </location>
</feature>
<evidence type="ECO:0000259" key="8">
    <source>
        <dbReference type="Pfam" id="PF07715"/>
    </source>
</evidence>
<dbReference type="EMBL" id="JAERTY010000001">
    <property type="protein sequence ID" value="MBL1407539.1"/>
    <property type="molecule type" value="Genomic_DNA"/>
</dbReference>
<evidence type="ECO:0000256" key="2">
    <source>
        <dbReference type="ARBA" id="ARBA00022448"/>
    </source>
</evidence>
<evidence type="ECO:0000256" key="4">
    <source>
        <dbReference type="ARBA" id="ARBA00022692"/>
    </source>
</evidence>
<keyword evidence="6 7" id="KW-0998">Cell outer membrane</keyword>
<dbReference type="NCBIfam" id="TIGR04056">
    <property type="entry name" value="OMP_RagA_SusC"/>
    <property type="match status" value="1"/>
</dbReference>